<dbReference type="AlphaFoldDB" id="A9VVN0"/>
<organism evidence="1 2">
    <name type="scientific">Bacillus mycoides (strain KBAB4)</name>
    <name type="common">Bacillus weihenstephanensis</name>
    <dbReference type="NCBI Taxonomy" id="315730"/>
    <lineage>
        <taxon>Bacteria</taxon>
        <taxon>Bacillati</taxon>
        <taxon>Bacillota</taxon>
        <taxon>Bacilli</taxon>
        <taxon>Bacillales</taxon>
        <taxon>Bacillaceae</taxon>
        <taxon>Bacillus</taxon>
        <taxon>Bacillus cereus group</taxon>
    </lineage>
</organism>
<accession>A9VVN0</accession>
<keyword evidence="1" id="KW-0614">Plasmid</keyword>
<proteinExistence type="predicted"/>
<dbReference type="Proteomes" id="UP000002154">
    <property type="component" value="Plasmid pBWB403"/>
</dbReference>
<sequence length="99" mass="11352">MEIEISKELTREYGLGDVVEIQWKGEKTPKVYLIIKTPVGNRLCLMGIDGVGYSFLQQSDARIVDLINALRHEADLLESYTLYSKEFWKLKMERKGGGQ</sequence>
<geneLocation type="plasmid" evidence="1 2">
    <name>pBWB403</name>
</geneLocation>
<evidence type="ECO:0000313" key="1">
    <source>
        <dbReference type="EMBL" id="ABY46845.1"/>
    </source>
</evidence>
<dbReference type="EMBL" id="CP000906">
    <property type="protein sequence ID" value="ABY46845.1"/>
    <property type="molecule type" value="Genomic_DNA"/>
</dbReference>
<dbReference type="KEGG" id="bwe:BcerKBAB4_5351"/>
<protein>
    <submittedName>
        <fullName evidence="1">Uncharacterized protein</fullName>
    </submittedName>
</protein>
<evidence type="ECO:0000313" key="2">
    <source>
        <dbReference type="Proteomes" id="UP000002154"/>
    </source>
</evidence>
<dbReference type="RefSeq" id="WP_012260082.1">
    <property type="nucleotide sequence ID" value="NC_010182.1"/>
</dbReference>
<name>A9VVN0_BACMK</name>
<reference evidence="1 2" key="1">
    <citation type="journal article" date="2008" name="Chem. Biol. Interact.">
        <title>Extending the Bacillus cereus group genomics to putative food-borne pathogens of different toxicity.</title>
        <authorList>
            <person name="Lapidus A."/>
            <person name="Goltsman E."/>
            <person name="Auger S."/>
            <person name="Galleron N."/>
            <person name="Segurens B."/>
            <person name="Dossat C."/>
            <person name="Land M.L."/>
            <person name="Broussolle V."/>
            <person name="Brillard J."/>
            <person name="Guinebretiere M.H."/>
            <person name="Sanchis V."/>
            <person name="Nguen-The C."/>
            <person name="Lereclus D."/>
            <person name="Richardson P."/>
            <person name="Wincker P."/>
            <person name="Weissenbach J."/>
            <person name="Ehrlich S.D."/>
            <person name="Sorokin A."/>
        </authorList>
    </citation>
    <scope>NUCLEOTIDE SEQUENCE [LARGE SCALE GENOMIC DNA]</scope>
    <source>
        <strain evidence="2">KBAB4</strain>
        <plasmid evidence="1 2">pBWB403</plasmid>
    </source>
</reference>
<dbReference type="HOGENOM" id="CLU_2314642_0_0_9"/>
<gene>
    <name evidence="1" type="ordered locus">BcerKBAB4_5351</name>
</gene>